<protein>
    <submittedName>
        <fullName evidence="1">Uncharacterized protein</fullName>
    </submittedName>
</protein>
<organism evidence="1 2">
    <name type="scientific">Bifidobacterium pseudolongum subsp. globosum</name>
    <dbReference type="NCBI Taxonomy" id="1690"/>
    <lineage>
        <taxon>Bacteria</taxon>
        <taxon>Bacillati</taxon>
        <taxon>Actinomycetota</taxon>
        <taxon>Actinomycetes</taxon>
        <taxon>Bifidobacteriales</taxon>
        <taxon>Bifidobacteriaceae</taxon>
        <taxon>Bifidobacterium</taxon>
    </lineage>
</organism>
<dbReference type="RefSeq" id="WP_129870977.1">
    <property type="nucleotide sequence ID" value="NZ_RYUO01000003.1"/>
</dbReference>
<evidence type="ECO:0000313" key="2">
    <source>
        <dbReference type="Proteomes" id="UP000291920"/>
    </source>
</evidence>
<comment type="caution">
    <text evidence="1">The sequence shown here is derived from an EMBL/GenBank/DDBJ whole genome shotgun (WGS) entry which is preliminary data.</text>
</comment>
<evidence type="ECO:0000313" key="1">
    <source>
        <dbReference type="EMBL" id="RYQ29978.1"/>
    </source>
</evidence>
<dbReference type="Proteomes" id="UP000291920">
    <property type="component" value="Unassembled WGS sequence"/>
</dbReference>
<reference evidence="1 2" key="1">
    <citation type="submission" date="2018-12" db="EMBL/GenBank/DDBJ databases">
        <title>Unveiling genomic diversity among members of the Bifidobacterium pseudolongum species, a widely distributed gut commensal of the animal kingdom.</title>
        <authorList>
            <person name="Lugli G.A."/>
            <person name="Duranti S."/>
            <person name="Albert K."/>
            <person name="Mancabelli L."/>
            <person name="Napoli S."/>
            <person name="Viappiani A."/>
            <person name="Anzalone R."/>
            <person name="Longhi G."/>
            <person name="Milani C."/>
            <person name="Turroni F."/>
            <person name="Alessandri G."/>
            <person name="Sela D.A."/>
            <person name="Van Sinderen D."/>
            <person name="Ventura M."/>
        </authorList>
    </citation>
    <scope>NUCLEOTIDE SEQUENCE [LARGE SCALE GENOMIC DNA]</scope>
    <source>
        <strain evidence="1 2">2017B</strain>
    </source>
</reference>
<proteinExistence type="predicted"/>
<dbReference type="AlphaFoldDB" id="A0A4Q5AKR3"/>
<dbReference type="EMBL" id="RYUT01000003">
    <property type="protein sequence ID" value="RYQ29978.1"/>
    <property type="molecule type" value="Genomic_DNA"/>
</dbReference>
<gene>
    <name evidence="1" type="ORF">PG2017B_1261</name>
</gene>
<sequence>MTITADDQQKILFVTTDDGRDLAIPYQAVASWKALLGLDSYDEALDTIIDHTKPDAKPIDWSDKYEALAGQDEPQPAAAHVSLFAMPAAAARGRSALSGLEDVLAGLELDFVNQVKQGGKQ</sequence>
<accession>A0A4Q5AKR3</accession>
<name>A0A4Q5AKR3_9BIFI</name>